<dbReference type="EMBL" id="JAWDGP010001176">
    <property type="protein sequence ID" value="KAK3793804.1"/>
    <property type="molecule type" value="Genomic_DNA"/>
</dbReference>
<sequence>MLFGCLAHAVTVESCVISDRFCPGFRLYLRSNPKVRKKTSSGKQGRVRLTTGECLRLMDETESSFNLDSSHQKFHVHSNKMPLMMMLLRRRLHYLPIFTAIFIISAFFLSYAISVYHGHVEADFPYISYTAVQAPERCVFAQLVNLGAFLLAANIYIRYLQMSEVIDLLNGQRRVKCMNRLSLILGCLSAFGLTMVANFQTVEMRAVHYTGAGLAFLLGMIYCWLQTSLSVRYCRWSLVAVAQLINSIFLSACLLIFVISKTTFKIKEAQGVGTKWDSLRGVYLTSTISEWLTAASIVTFVLTFYRDFSRIELKSPSVKINDRDIVLQDYRFGALSSSGSAVPDVRQNGHAGIV</sequence>
<dbReference type="InterPro" id="IPR019402">
    <property type="entry name" value="CWH43_N"/>
</dbReference>
<keyword evidence="4 6" id="KW-1133">Transmembrane helix</keyword>
<dbReference type="Pfam" id="PF10277">
    <property type="entry name" value="Frag1"/>
    <property type="match status" value="1"/>
</dbReference>
<evidence type="ECO:0000259" key="7">
    <source>
        <dbReference type="Pfam" id="PF10277"/>
    </source>
</evidence>
<dbReference type="GO" id="GO:0012505">
    <property type="term" value="C:endomembrane system"/>
    <property type="evidence" value="ECO:0007669"/>
    <property type="project" value="UniProtKB-SubCell"/>
</dbReference>
<evidence type="ECO:0000256" key="1">
    <source>
        <dbReference type="ARBA" id="ARBA00004127"/>
    </source>
</evidence>
<proteinExistence type="inferred from homology"/>
<feature type="transmembrane region" description="Helical" evidence="6">
    <location>
        <begin position="139"/>
        <end position="160"/>
    </location>
</feature>
<feature type="transmembrane region" description="Helical" evidence="6">
    <location>
        <begin position="181"/>
        <end position="200"/>
    </location>
</feature>
<evidence type="ECO:0000313" key="8">
    <source>
        <dbReference type="EMBL" id="KAK3793804.1"/>
    </source>
</evidence>
<dbReference type="PANTHER" id="PTHR21324">
    <property type="entry name" value="FASTING-INDUCIBLE INTEGRAL MEMBRANE PROTEIN TM6P1-RELATED"/>
    <property type="match status" value="1"/>
</dbReference>
<feature type="transmembrane region" description="Helical" evidence="6">
    <location>
        <begin position="94"/>
        <end position="119"/>
    </location>
</feature>
<organism evidence="8 9">
    <name type="scientific">Elysia crispata</name>
    <name type="common">lettuce slug</name>
    <dbReference type="NCBI Taxonomy" id="231223"/>
    <lineage>
        <taxon>Eukaryota</taxon>
        <taxon>Metazoa</taxon>
        <taxon>Spiralia</taxon>
        <taxon>Lophotrochozoa</taxon>
        <taxon>Mollusca</taxon>
        <taxon>Gastropoda</taxon>
        <taxon>Heterobranchia</taxon>
        <taxon>Euthyneura</taxon>
        <taxon>Panpulmonata</taxon>
        <taxon>Sacoglossa</taxon>
        <taxon>Placobranchoidea</taxon>
        <taxon>Plakobranchidae</taxon>
        <taxon>Elysia</taxon>
    </lineage>
</organism>
<protein>
    <recommendedName>
        <fullName evidence="7">CWH43-like N-terminal domain-containing protein</fullName>
    </recommendedName>
</protein>
<evidence type="ECO:0000313" key="9">
    <source>
        <dbReference type="Proteomes" id="UP001283361"/>
    </source>
</evidence>
<dbReference type="AlphaFoldDB" id="A0AAE1AU57"/>
<keyword evidence="9" id="KW-1185">Reference proteome</keyword>
<feature type="transmembrane region" description="Helical" evidence="6">
    <location>
        <begin position="206"/>
        <end position="225"/>
    </location>
</feature>
<feature type="transmembrane region" description="Helical" evidence="6">
    <location>
        <begin position="280"/>
        <end position="305"/>
    </location>
</feature>
<reference evidence="8" key="1">
    <citation type="journal article" date="2023" name="G3 (Bethesda)">
        <title>A reference genome for the long-term kleptoplast-retaining sea slug Elysia crispata morphotype clarki.</title>
        <authorList>
            <person name="Eastman K.E."/>
            <person name="Pendleton A.L."/>
            <person name="Shaikh M.A."/>
            <person name="Suttiyut T."/>
            <person name="Ogas R."/>
            <person name="Tomko P."/>
            <person name="Gavelis G."/>
            <person name="Widhalm J.R."/>
            <person name="Wisecaver J.H."/>
        </authorList>
    </citation>
    <scope>NUCLEOTIDE SEQUENCE</scope>
    <source>
        <strain evidence="8">ECLA1</strain>
    </source>
</reference>
<dbReference type="Proteomes" id="UP001283361">
    <property type="component" value="Unassembled WGS sequence"/>
</dbReference>
<keyword evidence="3 6" id="KW-0812">Transmembrane</keyword>
<evidence type="ECO:0000256" key="6">
    <source>
        <dbReference type="SAM" id="Phobius"/>
    </source>
</evidence>
<name>A0AAE1AU57_9GAST</name>
<comment type="subcellular location">
    <subcellularLocation>
        <location evidence="1">Endomembrane system</location>
        <topology evidence="1">Multi-pass membrane protein</topology>
    </subcellularLocation>
</comment>
<evidence type="ECO:0000256" key="5">
    <source>
        <dbReference type="ARBA" id="ARBA00023136"/>
    </source>
</evidence>
<evidence type="ECO:0000256" key="4">
    <source>
        <dbReference type="ARBA" id="ARBA00022989"/>
    </source>
</evidence>
<keyword evidence="5 6" id="KW-0472">Membrane</keyword>
<gene>
    <name evidence="8" type="ORF">RRG08_061936</name>
</gene>
<dbReference type="PANTHER" id="PTHR21324:SF2">
    <property type="entry name" value="EG:22E5.9 PROTEIN"/>
    <property type="match status" value="1"/>
</dbReference>
<feature type="transmembrane region" description="Helical" evidence="6">
    <location>
        <begin position="237"/>
        <end position="260"/>
    </location>
</feature>
<evidence type="ECO:0000256" key="3">
    <source>
        <dbReference type="ARBA" id="ARBA00022692"/>
    </source>
</evidence>
<comment type="caution">
    <text evidence="8">The sequence shown here is derived from an EMBL/GenBank/DDBJ whole genome shotgun (WGS) entry which is preliminary data.</text>
</comment>
<feature type="domain" description="CWH43-like N-terminal" evidence="7">
    <location>
        <begin position="93"/>
        <end position="310"/>
    </location>
</feature>
<dbReference type="InterPro" id="IPR050911">
    <property type="entry name" value="DRAM/TMEM150_Autophagy_Mod"/>
</dbReference>
<evidence type="ECO:0000256" key="2">
    <source>
        <dbReference type="ARBA" id="ARBA00006565"/>
    </source>
</evidence>
<comment type="similarity">
    <text evidence="2">Belongs to the DRAM/TMEM150 family.</text>
</comment>
<accession>A0AAE1AU57</accession>